<reference evidence="1 2" key="1">
    <citation type="submission" date="2018-05" db="EMBL/GenBank/DDBJ databases">
        <title>The draft genome of strain NS-104.</title>
        <authorList>
            <person name="Hang P."/>
            <person name="Jiang J."/>
        </authorList>
    </citation>
    <scope>NUCLEOTIDE SEQUENCE [LARGE SCALE GENOMIC DNA]</scope>
    <source>
        <strain evidence="1 2">NS-104</strain>
    </source>
</reference>
<keyword evidence="2" id="KW-1185">Reference proteome</keyword>
<evidence type="ECO:0008006" key="3">
    <source>
        <dbReference type="Google" id="ProtNLM"/>
    </source>
</evidence>
<dbReference type="AlphaFoldDB" id="A0A2U2DR52"/>
<evidence type="ECO:0000313" key="2">
    <source>
        <dbReference type="Proteomes" id="UP000245252"/>
    </source>
</evidence>
<dbReference type="InterPro" id="IPR009843">
    <property type="entry name" value="DUF1403"/>
</dbReference>
<dbReference type="OrthoDB" id="7865302at2"/>
<dbReference type="Proteomes" id="UP000245252">
    <property type="component" value="Unassembled WGS sequence"/>
</dbReference>
<name>A0A2U2DR52_9HYPH</name>
<organism evidence="1 2">
    <name type="scientific">Metarhizobium album</name>
    <dbReference type="NCBI Taxonomy" id="2182425"/>
    <lineage>
        <taxon>Bacteria</taxon>
        <taxon>Pseudomonadati</taxon>
        <taxon>Pseudomonadota</taxon>
        <taxon>Alphaproteobacteria</taxon>
        <taxon>Hyphomicrobiales</taxon>
        <taxon>Rhizobiaceae</taxon>
        <taxon>Metarhizobium</taxon>
    </lineage>
</organism>
<proteinExistence type="predicted"/>
<accession>A0A2U2DR52</accession>
<protein>
    <recommendedName>
        <fullName evidence="3">DUF1403 domain-containing protein</fullName>
    </recommendedName>
</protein>
<sequence>MDSQKLPPPQPRPRARTLPDWASARTEAPGEADAAFAAGAALHSLDALVKSEPVWAGCWRGRLVMKSALSAVRLLGRREDEAALRDAIHLCTPGSDPGPAGRIFLGYAKLRDRRAVIDAALVQELAGLLSVPCGDEAEIIAGLVADAARSKRAAPFAAADLITAVWTAYPEAEVLAWWLADWLLAVKLGWSRPVCLLLPERFGASFRTTTGRGRLRPGEDGFGRALCRALVQAVADALRLANDIERRADALLAVAPKVRTKGAGVVIRQLLDEDAVFASAPGANLSRWASRRFFERLESLGGVRELSGRPGFRIYGL</sequence>
<dbReference type="Pfam" id="PF07183">
    <property type="entry name" value="DUF1403"/>
    <property type="match status" value="1"/>
</dbReference>
<gene>
    <name evidence="1" type="ORF">DEM27_14025</name>
</gene>
<dbReference type="EMBL" id="QFBC01000005">
    <property type="protein sequence ID" value="PWE55784.1"/>
    <property type="molecule type" value="Genomic_DNA"/>
</dbReference>
<evidence type="ECO:0000313" key="1">
    <source>
        <dbReference type="EMBL" id="PWE55784.1"/>
    </source>
</evidence>
<comment type="caution">
    <text evidence="1">The sequence shown here is derived from an EMBL/GenBank/DDBJ whole genome shotgun (WGS) entry which is preliminary data.</text>
</comment>